<accession>A0A443S5J4</accession>
<dbReference type="OrthoDB" id="10252446at2759"/>
<dbReference type="Proteomes" id="UP000288716">
    <property type="component" value="Unassembled WGS sequence"/>
</dbReference>
<dbReference type="SUPFAM" id="SSF75011">
    <property type="entry name" value="3-carboxy-cis,cis-mucoante lactonizing enzyme"/>
    <property type="match status" value="1"/>
</dbReference>
<evidence type="ECO:0000313" key="3">
    <source>
        <dbReference type="EMBL" id="RWS22773.1"/>
    </source>
</evidence>
<sequence>MEECKKHCGPGYASPEDAIRLAKHEKIIYVTCTHANDANVADYLAVVDVDPKSKTYSQVIHRSFASHVGDEFHHTNWNTCSSCYNKANCVRNKLILPCLKSDRIYVYDTTIAKEPKLFKVIENLKSDYKLSAPHSVHCLASGEVMISTMGDENENAQGAFVLLDGHSFDIKQLWSKQVTEFGYDFWYQPRHNIMVSSSWGAPSAWRKGFSVDDVQNGKYGSKLYFWNWRERELIKTIDLENRGLMALETRFFHNPDRAQGFVGCALSSTVFLIGIDESKECFAKEVISVPSLKVKNWALEEMRAVITDILISMDDRYLFISNWVHGDVRQYDVTDCNAPKLVGQLFIGGSVCDDSDVVVETENFVKPKRPVIKGTPIRGGPQMLQLSLDGKRLYVTTSLFSVWDKQFYPSMASEGGMMLQVDVLPNGAGLKFNENFLVDFGCEPNAPSVAHEMRYPGGDCT</sequence>
<dbReference type="Pfam" id="PF05694">
    <property type="entry name" value="SBP56"/>
    <property type="match status" value="1"/>
</dbReference>
<keyword evidence="2" id="KW-0711">Selenium</keyword>
<comment type="caution">
    <text evidence="3">The sequence shown here is derived from an EMBL/GenBank/DDBJ whole genome shotgun (WGS) entry which is preliminary data.</text>
</comment>
<evidence type="ECO:0000256" key="2">
    <source>
        <dbReference type="ARBA" id="ARBA00023266"/>
    </source>
</evidence>
<dbReference type="VEuPathDB" id="VectorBase:LDEU009268"/>
<reference evidence="3 4" key="1">
    <citation type="journal article" date="2018" name="Gigascience">
        <title>Genomes of trombidid mites reveal novel predicted allergens and laterally-transferred genes associated with secondary metabolism.</title>
        <authorList>
            <person name="Dong X."/>
            <person name="Chaisiri K."/>
            <person name="Xia D."/>
            <person name="Armstrong S.D."/>
            <person name="Fang Y."/>
            <person name="Donnelly M.J."/>
            <person name="Kadowaki T."/>
            <person name="McGarry J.W."/>
            <person name="Darby A.C."/>
            <person name="Makepeace B.L."/>
        </authorList>
    </citation>
    <scope>NUCLEOTIDE SEQUENCE [LARGE SCALE GENOMIC DNA]</scope>
    <source>
        <strain evidence="3">UoL-UT</strain>
    </source>
</reference>
<comment type="similarity">
    <text evidence="1">Belongs to the selenium-binding protein family.</text>
</comment>
<evidence type="ECO:0000256" key="1">
    <source>
        <dbReference type="ARBA" id="ARBA00005606"/>
    </source>
</evidence>
<protein>
    <submittedName>
        <fullName evidence="3">Selenium-binding protein 1-A-like protein</fullName>
    </submittedName>
</protein>
<dbReference type="EMBL" id="NCKV01007938">
    <property type="protein sequence ID" value="RWS22773.1"/>
    <property type="molecule type" value="Genomic_DNA"/>
</dbReference>
<proteinExistence type="inferred from homology"/>
<keyword evidence="4" id="KW-1185">Reference proteome</keyword>
<dbReference type="STRING" id="299467.A0A443S5J4"/>
<evidence type="ECO:0000313" key="4">
    <source>
        <dbReference type="Proteomes" id="UP000288716"/>
    </source>
</evidence>
<organism evidence="3 4">
    <name type="scientific">Leptotrombidium deliense</name>
    <dbReference type="NCBI Taxonomy" id="299467"/>
    <lineage>
        <taxon>Eukaryota</taxon>
        <taxon>Metazoa</taxon>
        <taxon>Ecdysozoa</taxon>
        <taxon>Arthropoda</taxon>
        <taxon>Chelicerata</taxon>
        <taxon>Arachnida</taxon>
        <taxon>Acari</taxon>
        <taxon>Acariformes</taxon>
        <taxon>Trombidiformes</taxon>
        <taxon>Prostigmata</taxon>
        <taxon>Anystina</taxon>
        <taxon>Parasitengona</taxon>
        <taxon>Trombiculoidea</taxon>
        <taxon>Trombiculidae</taxon>
        <taxon>Leptotrombidium</taxon>
    </lineage>
</organism>
<dbReference type="PANTHER" id="PTHR23300:SF0">
    <property type="entry name" value="METHANETHIOL OXIDASE"/>
    <property type="match status" value="1"/>
</dbReference>
<dbReference type="GO" id="GO:0008430">
    <property type="term" value="F:selenium binding"/>
    <property type="evidence" value="ECO:0007669"/>
    <property type="project" value="InterPro"/>
</dbReference>
<dbReference type="PANTHER" id="PTHR23300">
    <property type="entry name" value="METHANETHIOL OXIDASE"/>
    <property type="match status" value="1"/>
</dbReference>
<dbReference type="InterPro" id="IPR008826">
    <property type="entry name" value="Se-bd"/>
</dbReference>
<dbReference type="AlphaFoldDB" id="A0A443S5J4"/>
<feature type="non-terminal residue" evidence="3">
    <location>
        <position position="461"/>
    </location>
</feature>
<gene>
    <name evidence="3" type="ORF">B4U80_11358</name>
</gene>
<name>A0A443S5J4_9ACAR</name>